<feature type="binding site" evidence="6">
    <location>
        <position position="260"/>
    </location>
    <ligand>
        <name>Mg(2+)</name>
        <dbReference type="ChEBI" id="CHEBI:18420"/>
        <label>1</label>
    </ligand>
</feature>
<evidence type="ECO:0000256" key="4">
    <source>
        <dbReference type="ARBA" id="ARBA00022842"/>
    </source>
</evidence>
<gene>
    <name evidence="10" type="ordered locus">TWT_744</name>
</gene>
<feature type="binding site" evidence="6">
    <location>
        <position position="261"/>
    </location>
    <ligand>
        <name>Mg(2+)</name>
        <dbReference type="ChEBI" id="CHEBI:18420"/>
        <label>1</label>
    </ligand>
</feature>
<organism evidence="10 11">
    <name type="scientific">Tropheryma whipplei (strain Twist)</name>
    <name type="common">Whipple's bacillus</name>
    <dbReference type="NCBI Taxonomy" id="203267"/>
    <lineage>
        <taxon>Bacteria</taxon>
        <taxon>Bacillati</taxon>
        <taxon>Actinomycetota</taxon>
        <taxon>Actinomycetes</taxon>
        <taxon>Micrococcales</taxon>
        <taxon>Tropherymataceae</taxon>
        <taxon>Tropheryma</taxon>
    </lineage>
</organism>
<feature type="compositionally biased region" description="Basic and acidic residues" evidence="8">
    <location>
        <begin position="250"/>
        <end position="259"/>
    </location>
</feature>
<evidence type="ECO:0000256" key="8">
    <source>
        <dbReference type="SAM" id="MobiDB-lite"/>
    </source>
</evidence>
<dbReference type="GO" id="GO:0008311">
    <property type="term" value="F:double-stranded DNA 3'-5' DNA exonuclease activity"/>
    <property type="evidence" value="ECO:0007669"/>
    <property type="project" value="UniProtKB-EC"/>
</dbReference>
<dbReference type="HOGENOM" id="CLU_027539_0_1_11"/>
<feature type="binding site" evidence="6">
    <location>
        <position position="34"/>
    </location>
    <ligand>
        <name>Mg(2+)</name>
        <dbReference type="ChEBI" id="CHEBI:18420"/>
        <label>1</label>
    </ligand>
</feature>
<keyword evidence="4 6" id="KW-0460">Magnesium</keyword>
<feature type="active site" description="Proton donor/acceptor" evidence="5">
    <location>
        <position position="158"/>
    </location>
</feature>
<dbReference type="Gene3D" id="3.60.10.10">
    <property type="entry name" value="Endonuclease/exonuclease/phosphatase"/>
    <property type="match status" value="1"/>
</dbReference>
<proteinExistence type="inferred from homology"/>
<name>Q83FI3_TROWT</name>
<dbReference type="GeneID" id="67388537"/>
<dbReference type="OrthoDB" id="9803914at2"/>
<feature type="binding site" evidence="6">
    <location>
        <position position="158"/>
    </location>
    <ligand>
        <name>Mg(2+)</name>
        <dbReference type="ChEBI" id="CHEBI:18420"/>
        <label>1</label>
    </ligand>
</feature>
<evidence type="ECO:0000256" key="5">
    <source>
        <dbReference type="PIRSR" id="PIRSR604808-1"/>
    </source>
</evidence>
<evidence type="ECO:0000256" key="6">
    <source>
        <dbReference type="PIRSR" id="PIRSR604808-2"/>
    </source>
</evidence>
<feature type="active site" evidence="5">
    <location>
        <position position="117"/>
    </location>
</feature>
<feature type="region of interest" description="Disordered" evidence="8">
    <location>
        <begin position="247"/>
        <end position="269"/>
    </location>
</feature>
<evidence type="ECO:0000256" key="7">
    <source>
        <dbReference type="PIRSR" id="PIRSR604808-3"/>
    </source>
</evidence>
<dbReference type="STRING" id="203267.TWT_744"/>
<dbReference type="KEGG" id="twh:TWT_744"/>
<comment type="similarity">
    <text evidence="1">Belongs to the DNA repair enzymes AP/ExoA family.</text>
</comment>
<keyword evidence="11" id="KW-1185">Reference proteome</keyword>
<keyword evidence="3 10" id="KW-0378">Hydrolase</keyword>
<evidence type="ECO:0000256" key="2">
    <source>
        <dbReference type="ARBA" id="ARBA00022723"/>
    </source>
</evidence>
<dbReference type="Proteomes" id="UP000002200">
    <property type="component" value="Chromosome"/>
</dbReference>
<reference evidence="10 11" key="1">
    <citation type="journal article" date="2003" name="Genome Res.">
        <title>Tropheryma whipplei twist: a human pathogenic Actinobacteria with a reduced genome.</title>
        <authorList>
            <person name="Raoult D."/>
            <person name="Ogata H."/>
            <person name="Audic S."/>
            <person name="Robert C."/>
            <person name="Suhre K."/>
            <person name="Drancourt M."/>
            <person name="Claverie J.-M."/>
        </authorList>
    </citation>
    <scope>NUCLEOTIDE SEQUENCE [LARGE SCALE GENOMIC DNA]</scope>
    <source>
        <strain evidence="10 11">Twist</strain>
    </source>
</reference>
<evidence type="ECO:0000256" key="3">
    <source>
        <dbReference type="ARBA" id="ARBA00022801"/>
    </source>
</evidence>
<dbReference type="eggNOG" id="COG0708">
    <property type="taxonomic scope" value="Bacteria"/>
</dbReference>
<dbReference type="GO" id="GO:0006281">
    <property type="term" value="P:DNA repair"/>
    <property type="evidence" value="ECO:0007669"/>
    <property type="project" value="InterPro"/>
</dbReference>
<sequence>MRIATWNVNSIKTRLSQVLHWLTENEIDILALQEIKCRTNAFPAEVFMEHGYFCAAHGLGGREGVAIVSKSEPQDITTDVEGIPGYDDRNTGKQDKSDVQARIIAATVGGVRLYSVYVPNGRDVHSPHYLYKLDWLEGFATHIRGVINTEPNLVIAGDFNIVLFDSDSNDPRVQTDTDVFRTPHERQAFYNLLDLGLRDLVRPTEPEGFTFWDYRAGRFQKNEGLRIDHILGTDPIANSVRFAKIHHEQRKGDEGKTPSDHVPVMIELR</sequence>
<dbReference type="SUPFAM" id="SSF56219">
    <property type="entry name" value="DNase I-like"/>
    <property type="match status" value="1"/>
</dbReference>
<dbReference type="CDD" id="cd09086">
    <property type="entry name" value="ExoIII-like_AP-endo"/>
    <property type="match status" value="1"/>
</dbReference>
<evidence type="ECO:0000313" key="11">
    <source>
        <dbReference type="Proteomes" id="UP000002200"/>
    </source>
</evidence>
<feature type="binding site" evidence="6">
    <location>
        <position position="7"/>
    </location>
    <ligand>
        <name>Mg(2+)</name>
        <dbReference type="ChEBI" id="CHEBI:18420"/>
        <label>1</label>
    </ligand>
</feature>
<dbReference type="PANTHER" id="PTHR43250">
    <property type="entry name" value="EXODEOXYRIBONUCLEASE III"/>
    <property type="match status" value="1"/>
</dbReference>
<dbReference type="GO" id="GO:0046872">
    <property type="term" value="F:metal ion binding"/>
    <property type="evidence" value="ECO:0007669"/>
    <property type="project" value="UniProtKB-KW"/>
</dbReference>
<dbReference type="InterPro" id="IPR005135">
    <property type="entry name" value="Endo/exonuclease/phosphatase"/>
</dbReference>
<keyword evidence="6" id="KW-0464">Manganese</keyword>
<feature type="site" description="Interaction with DNA substrate" evidence="7">
    <location>
        <position position="261"/>
    </location>
</feature>
<keyword evidence="2 6" id="KW-0479">Metal-binding</keyword>
<dbReference type="NCBIfam" id="TIGR00633">
    <property type="entry name" value="xth"/>
    <property type="match status" value="1"/>
</dbReference>
<dbReference type="EC" id="3.1.11.2" evidence="10"/>
<feature type="active site" description="Proton acceptor" evidence="5">
    <location>
        <position position="261"/>
    </location>
</feature>
<feature type="domain" description="Endonuclease/exonuclease/phosphatase" evidence="9">
    <location>
        <begin position="4"/>
        <end position="261"/>
    </location>
</feature>
<feature type="site" description="Important for catalytic activity" evidence="7">
    <location>
        <position position="228"/>
    </location>
</feature>
<dbReference type="InterPro" id="IPR037493">
    <property type="entry name" value="ExoIII-like"/>
</dbReference>
<comment type="cofactor">
    <cofactor evidence="6">
        <name>Mg(2+)</name>
        <dbReference type="ChEBI" id="CHEBI:18420"/>
    </cofactor>
    <cofactor evidence="6">
        <name>Mn(2+)</name>
        <dbReference type="ChEBI" id="CHEBI:29035"/>
    </cofactor>
    <text evidence="6">Probably binds two magnesium or manganese ions per subunit.</text>
</comment>
<dbReference type="PANTHER" id="PTHR43250:SF2">
    <property type="entry name" value="EXODEOXYRIBONUCLEASE III"/>
    <property type="match status" value="1"/>
</dbReference>
<accession>Q83FI3</accession>
<evidence type="ECO:0000256" key="1">
    <source>
        <dbReference type="ARBA" id="ARBA00007092"/>
    </source>
</evidence>
<feature type="binding site" evidence="6">
    <location>
        <position position="160"/>
    </location>
    <ligand>
        <name>Mg(2+)</name>
        <dbReference type="ChEBI" id="CHEBI:18420"/>
        <label>1</label>
    </ligand>
</feature>
<dbReference type="AlphaFoldDB" id="Q83FI3"/>
<dbReference type="InterPro" id="IPR036691">
    <property type="entry name" value="Endo/exonu/phosph_ase_sf"/>
</dbReference>
<feature type="site" description="Transition state stabilizer" evidence="7">
    <location>
        <position position="160"/>
    </location>
</feature>
<dbReference type="PROSITE" id="PS51435">
    <property type="entry name" value="AP_NUCLEASE_F1_4"/>
    <property type="match status" value="1"/>
</dbReference>
<evidence type="ECO:0000313" key="10">
    <source>
        <dbReference type="EMBL" id="AAO44841.1"/>
    </source>
</evidence>
<dbReference type="Pfam" id="PF03372">
    <property type="entry name" value="Exo_endo_phos"/>
    <property type="match status" value="1"/>
</dbReference>
<dbReference type="InterPro" id="IPR004808">
    <property type="entry name" value="AP_endonuc_1"/>
</dbReference>
<dbReference type="EMBL" id="AE014184">
    <property type="protein sequence ID" value="AAO44841.1"/>
    <property type="molecule type" value="Genomic_DNA"/>
</dbReference>
<dbReference type="RefSeq" id="WP_011096693.1">
    <property type="nucleotide sequence ID" value="NC_004572.3"/>
</dbReference>
<protein>
    <submittedName>
        <fullName evidence="10">Exodeoxyribonuclease III</fullName>
        <ecNumber evidence="10">3.1.11.2</ecNumber>
    </submittedName>
</protein>
<evidence type="ECO:0000259" key="9">
    <source>
        <dbReference type="Pfam" id="PF03372"/>
    </source>
</evidence>
<dbReference type="NCBIfam" id="TIGR00195">
    <property type="entry name" value="exoDNase_III"/>
    <property type="match status" value="1"/>
</dbReference>